<dbReference type="SUPFAM" id="SSF55040">
    <property type="entry name" value="Molybdenum cofactor biosynthesis protein C, MoaC"/>
    <property type="match status" value="1"/>
</dbReference>
<evidence type="ECO:0000259" key="4">
    <source>
        <dbReference type="Pfam" id="PF01967"/>
    </source>
</evidence>
<keyword evidence="2" id="KW-0501">Molybdenum cofactor biosynthesis</keyword>
<dbReference type="PANTHER" id="PTHR22960">
    <property type="entry name" value="MOLYBDOPTERIN COFACTOR SYNTHESIS PROTEIN A"/>
    <property type="match status" value="1"/>
</dbReference>
<reference evidence="6" key="2">
    <citation type="submission" date="2023-11" db="UniProtKB">
        <authorList>
            <consortium name="WormBaseParasite"/>
        </authorList>
    </citation>
    <scope>IDENTIFICATION</scope>
</reference>
<name>A0AA85KCY7_TRIRE</name>
<dbReference type="InterPro" id="IPR050105">
    <property type="entry name" value="MoCo_biosynth_MoaA/MoaC"/>
</dbReference>
<dbReference type="GO" id="GO:0006777">
    <property type="term" value="P:Mo-molybdopterin cofactor biosynthetic process"/>
    <property type="evidence" value="ECO:0007669"/>
    <property type="project" value="UniProtKB-KW"/>
</dbReference>
<accession>A0AA85KCY7</accession>
<comment type="pathway">
    <text evidence="1">Cofactor biosynthesis; molybdopterin biosynthesis.</text>
</comment>
<protein>
    <recommendedName>
        <fullName evidence="4">Molybdopterin cofactor biosynthesis C (MoaC) domain-containing protein</fullName>
    </recommendedName>
</protein>
<feature type="compositionally biased region" description="Polar residues" evidence="3">
    <location>
        <begin position="25"/>
        <end position="41"/>
    </location>
</feature>
<evidence type="ECO:0000256" key="2">
    <source>
        <dbReference type="ARBA" id="ARBA00023150"/>
    </source>
</evidence>
<evidence type="ECO:0000313" key="6">
    <source>
        <dbReference type="WBParaSite" id="TREG1_69290.1"/>
    </source>
</evidence>
<dbReference type="InterPro" id="IPR036522">
    <property type="entry name" value="MoaC_sf"/>
</dbReference>
<dbReference type="InterPro" id="IPR002820">
    <property type="entry name" value="Mopterin_CF_biosynth-C_dom"/>
</dbReference>
<dbReference type="Pfam" id="PF01967">
    <property type="entry name" value="MoaC"/>
    <property type="match status" value="1"/>
</dbReference>
<evidence type="ECO:0000256" key="1">
    <source>
        <dbReference type="ARBA" id="ARBA00005046"/>
    </source>
</evidence>
<feature type="domain" description="Molybdopterin cofactor biosynthesis C (MoaC)" evidence="4">
    <location>
        <begin position="131"/>
        <end position="236"/>
    </location>
</feature>
<keyword evidence="5" id="KW-1185">Reference proteome</keyword>
<evidence type="ECO:0000313" key="5">
    <source>
        <dbReference type="Proteomes" id="UP000050795"/>
    </source>
</evidence>
<dbReference type="WBParaSite" id="TREG1_69290.1">
    <property type="protein sequence ID" value="TREG1_69290.1"/>
    <property type="gene ID" value="TREG1_69290"/>
</dbReference>
<dbReference type="AlphaFoldDB" id="A0AA85KCY7"/>
<dbReference type="Gene3D" id="3.30.70.640">
    <property type="entry name" value="Molybdopterin cofactor biosynthesis C (MoaC) domain"/>
    <property type="match status" value="1"/>
</dbReference>
<organism evidence="5 6">
    <name type="scientific">Trichobilharzia regenti</name>
    <name type="common">Nasal bird schistosome</name>
    <dbReference type="NCBI Taxonomy" id="157069"/>
    <lineage>
        <taxon>Eukaryota</taxon>
        <taxon>Metazoa</taxon>
        <taxon>Spiralia</taxon>
        <taxon>Lophotrochozoa</taxon>
        <taxon>Platyhelminthes</taxon>
        <taxon>Trematoda</taxon>
        <taxon>Digenea</taxon>
        <taxon>Strigeidida</taxon>
        <taxon>Schistosomatoidea</taxon>
        <taxon>Schistosomatidae</taxon>
        <taxon>Trichobilharzia</taxon>
    </lineage>
</organism>
<evidence type="ECO:0000256" key="3">
    <source>
        <dbReference type="SAM" id="MobiDB-lite"/>
    </source>
</evidence>
<sequence>MQYTKMNHQSLINCFKRAIEPNFSSNLKKSSHQSNSSTGEQSQDDISDMSHSPRMVDITSKVIKQYNENNSKHNMFTTVRSAKAEAYICIDDYLKQFIHAQCISDNNSDIIVSNNNHNGDSNDDNHSEELYELLTPKGDVFTVARLAGIQAAKQTSTIIPLCHQVPLSHVSVNIGYRLGKIHIQSQAKAIGQATGVEMEALTAVSVAALTVYDMLKPLQKGPIIIEKIELLEKLGGSKGSYKKLAPKQE</sequence>
<feature type="region of interest" description="Disordered" evidence="3">
    <location>
        <begin position="25"/>
        <end position="51"/>
    </location>
</feature>
<reference evidence="5" key="1">
    <citation type="submission" date="2022-06" db="EMBL/GenBank/DDBJ databases">
        <authorList>
            <person name="Berger JAMES D."/>
            <person name="Berger JAMES D."/>
        </authorList>
    </citation>
    <scope>NUCLEOTIDE SEQUENCE [LARGE SCALE GENOMIC DNA]</scope>
</reference>
<dbReference type="Proteomes" id="UP000050795">
    <property type="component" value="Unassembled WGS sequence"/>
</dbReference>
<proteinExistence type="predicted"/>